<gene>
    <name evidence="1" type="ORF">OC725_02250</name>
</gene>
<dbReference type="RefSeq" id="WP_304512327.1">
    <property type="nucleotide sequence ID" value="NZ_JAOSIK010000026.1"/>
</dbReference>
<sequence length="60" mass="6718">MSKIHDQSLKQHILKQEQKVKNKHLTSGDTNLNPEGDKLWKVGCWETCLRCLGGGAVNNS</sequence>
<name>A0ABU8ZT29_9MOLU</name>
<evidence type="ECO:0000313" key="1">
    <source>
        <dbReference type="EMBL" id="MEK0312077.1"/>
    </source>
</evidence>
<accession>A0ABU8ZT29</accession>
<proteinExistence type="predicted"/>
<dbReference type="Proteomes" id="UP001382955">
    <property type="component" value="Unassembled WGS sequence"/>
</dbReference>
<dbReference type="EMBL" id="JAOSIK010000026">
    <property type="protein sequence ID" value="MEK0312077.1"/>
    <property type="molecule type" value="Genomic_DNA"/>
</dbReference>
<reference evidence="1 2" key="1">
    <citation type="journal article" date="2023" name="Int. J. Syst. Evol. Microbiol.">
        <title>The observation of taxonomic boundaries for the 16SrII and 16SrXXV phytoplasmas using genome-based delimitation.</title>
        <authorList>
            <person name="Rodrigues Jardim B."/>
            <person name="Tran-Nguyen L.T.T."/>
            <person name="Gambley C."/>
            <person name="Al-Sadi A.M."/>
            <person name="Al-Subhi A.M."/>
            <person name="Foissac X."/>
            <person name="Salar P."/>
            <person name="Cai H."/>
            <person name="Yang J.Y."/>
            <person name="Davis R."/>
            <person name="Jones L."/>
            <person name="Rodoni B."/>
            <person name="Constable F.E."/>
        </authorList>
    </citation>
    <scope>NUCLEOTIDE SEQUENCE [LARGE SCALE GENOMIC DNA]</scope>
    <source>
        <strain evidence="1">BAWM-322</strain>
    </source>
</reference>
<organism evidence="1 2">
    <name type="scientific">Candidatus Phytoplasma fabacearum</name>
    <dbReference type="NCBI Taxonomy" id="2982628"/>
    <lineage>
        <taxon>Bacteria</taxon>
        <taxon>Bacillati</taxon>
        <taxon>Mycoplasmatota</taxon>
        <taxon>Mollicutes</taxon>
        <taxon>Acholeplasmatales</taxon>
        <taxon>Acholeplasmataceae</taxon>
        <taxon>Candidatus Phytoplasma</taxon>
        <taxon>16SrII (Peanut WB group)</taxon>
    </lineage>
</organism>
<evidence type="ECO:0000313" key="2">
    <source>
        <dbReference type="Proteomes" id="UP001382955"/>
    </source>
</evidence>
<protein>
    <submittedName>
        <fullName evidence="1">Uncharacterized protein</fullName>
    </submittedName>
</protein>
<keyword evidence="2" id="KW-1185">Reference proteome</keyword>
<comment type="caution">
    <text evidence="1">The sequence shown here is derived from an EMBL/GenBank/DDBJ whole genome shotgun (WGS) entry which is preliminary data.</text>
</comment>